<protein>
    <submittedName>
        <fullName evidence="2">Uncharacterized protein</fullName>
    </submittedName>
</protein>
<evidence type="ECO:0000256" key="1">
    <source>
        <dbReference type="SAM" id="MobiDB-lite"/>
    </source>
</evidence>
<organism evidence="2 3">
    <name type="scientific">Zalerion maritima</name>
    <dbReference type="NCBI Taxonomy" id="339359"/>
    <lineage>
        <taxon>Eukaryota</taxon>
        <taxon>Fungi</taxon>
        <taxon>Dikarya</taxon>
        <taxon>Ascomycota</taxon>
        <taxon>Pezizomycotina</taxon>
        <taxon>Sordariomycetes</taxon>
        <taxon>Lulworthiomycetidae</taxon>
        <taxon>Lulworthiales</taxon>
        <taxon>Lulworthiaceae</taxon>
        <taxon>Zalerion</taxon>
    </lineage>
</organism>
<sequence length="139" mass="15133">MFADPNEPFSAVTEELLELLRDRYADGLSAMIGDPKKLPVPAKTEESEIVVDYGILANPVDPAEGWTDLEVSDGKATVASKNVEEGTTLAFMIRGVDDASHDFIVESTQPARADDEDEDGDDTMMAVDDDDDDIEVPIR</sequence>
<reference evidence="2" key="1">
    <citation type="submission" date="2022-07" db="EMBL/GenBank/DDBJ databases">
        <title>Draft genome sequence of Zalerion maritima ATCC 34329, a (micro)plastics degrading marine fungus.</title>
        <authorList>
            <person name="Paco A."/>
            <person name="Goncalves M.F.M."/>
            <person name="Rocha-Santos T.A.P."/>
            <person name="Alves A."/>
        </authorList>
    </citation>
    <scope>NUCLEOTIDE SEQUENCE</scope>
    <source>
        <strain evidence="2">ATCC 34329</strain>
    </source>
</reference>
<dbReference type="EMBL" id="JAKWBI020000467">
    <property type="protein sequence ID" value="KAJ2894693.1"/>
    <property type="molecule type" value="Genomic_DNA"/>
</dbReference>
<proteinExistence type="predicted"/>
<dbReference type="Proteomes" id="UP001201980">
    <property type="component" value="Unassembled WGS sequence"/>
</dbReference>
<evidence type="ECO:0000313" key="3">
    <source>
        <dbReference type="Proteomes" id="UP001201980"/>
    </source>
</evidence>
<feature type="compositionally biased region" description="Acidic residues" evidence="1">
    <location>
        <begin position="114"/>
        <end position="139"/>
    </location>
</feature>
<comment type="caution">
    <text evidence="2">The sequence shown here is derived from an EMBL/GenBank/DDBJ whole genome shotgun (WGS) entry which is preliminary data.</text>
</comment>
<feature type="region of interest" description="Disordered" evidence="1">
    <location>
        <begin position="107"/>
        <end position="139"/>
    </location>
</feature>
<dbReference type="AlphaFoldDB" id="A0AAD5RJ20"/>
<accession>A0AAD5RJ20</accession>
<name>A0AAD5RJ20_9PEZI</name>
<evidence type="ECO:0000313" key="2">
    <source>
        <dbReference type="EMBL" id="KAJ2894693.1"/>
    </source>
</evidence>
<gene>
    <name evidence="2" type="ORF">MKZ38_007311</name>
</gene>
<keyword evidence="3" id="KW-1185">Reference proteome</keyword>